<dbReference type="GO" id="GO:0005829">
    <property type="term" value="C:cytosol"/>
    <property type="evidence" value="ECO:0007669"/>
    <property type="project" value="TreeGrafter"/>
</dbReference>
<dbReference type="Proteomes" id="UP000050430">
    <property type="component" value="Unassembled WGS sequence"/>
</dbReference>
<evidence type="ECO:0000313" key="11">
    <source>
        <dbReference type="Proteomes" id="UP000050430"/>
    </source>
</evidence>
<keyword evidence="4 7" id="KW-0238">DNA-binding</keyword>
<keyword evidence="1 6" id="KW-0597">Phosphoprotein</keyword>
<name>A0A0N8GKT0_9CHLR</name>
<dbReference type="FunFam" id="1.10.10.10:FF:000018">
    <property type="entry name" value="DNA-binding response regulator ResD"/>
    <property type="match status" value="1"/>
</dbReference>
<reference evidence="10 11" key="1">
    <citation type="submission" date="2015-07" db="EMBL/GenBank/DDBJ databases">
        <title>Genome sequence of Leptolinea tardivitalis DSM 16556.</title>
        <authorList>
            <person name="Hemp J."/>
            <person name="Ward L.M."/>
            <person name="Pace L.A."/>
            <person name="Fischer W.W."/>
        </authorList>
    </citation>
    <scope>NUCLEOTIDE SEQUENCE [LARGE SCALE GENOMIC DNA]</scope>
    <source>
        <strain evidence="10 11">YMTK-2</strain>
    </source>
</reference>
<keyword evidence="11" id="KW-1185">Reference proteome</keyword>
<dbReference type="STRING" id="229920.ADM99_15685"/>
<evidence type="ECO:0000256" key="2">
    <source>
        <dbReference type="ARBA" id="ARBA00023012"/>
    </source>
</evidence>
<evidence type="ECO:0000259" key="8">
    <source>
        <dbReference type="PROSITE" id="PS50110"/>
    </source>
</evidence>
<dbReference type="SMART" id="SM00448">
    <property type="entry name" value="REC"/>
    <property type="match status" value="1"/>
</dbReference>
<dbReference type="Gene3D" id="6.10.250.690">
    <property type="match status" value="1"/>
</dbReference>
<dbReference type="InterPro" id="IPR011006">
    <property type="entry name" value="CheY-like_superfamily"/>
</dbReference>
<evidence type="ECO:0000256" key="5">
    <source>
        <dbReference type="ARBA" id="ARBA00023163"/>
    </source>
</evidence>
<organism evidence="10 11">
    <name type="scientific">Leptolinea tardivitalis</name>
    <dbReference type="NCBI Taxonomy" id="229920"/>
    <lineage>
        <taxon>Bacteria</taxon>
        <taxon>Bacillati</taxon>
        <taxon>Chloroflexota</taxon>
        <taxon>Anaerolineae</taxon>
        <taxon>Anaerolineales</taxon>
        <taxon>Anaerolineaceae</taxon>
        <taxon>Leptolinea</taxon>
    </lineage>
</organism>
<dbReference type="GO" id="GO:0006355">
    <property type="term" value="P:regulation of DNA-templated transcription"/>
    <property type="evidence" value="ECO:0007669"/>
    <property type="project" value="InterPro"/>
</dbReference>
<feature type="modified residue" description="4-aspartylphosphate" evidence="6">
    <location>
        <position position="53"/>
    </location>
</feature>
<proteinExistence type="predicted"/>
<dbReference type="CDD" id="cd00383">
    <property type="entry name" value="trans_reg_C"/>
    <property type="match status" value="1"/>
</dbReference>
<evidence type="ECO:0000256" key="6">
    <source>
        <dbReference type="PROSITE-ProRule" id="PRU00169"/>
    </source>
</evidence>
<evidence type="ECO:0000256" key="3">
    <source>
        <dbReference type="ARBA" id="ARBA00023015"/>
    </source>
</evidence>
<feature type="domain" description="Response regulatory" evidence="8">
    <location>
        <begin position="4"/>
        <end position="117"/>
    </location>
</feature>
<gene>
    <name evidence="10" type="ORF">ADM99_15685</name>
</gene>
<keyword evidence="5" id="KW-0804">Transcription</keyword>
<comment type="caution">
    <text evidence="10">The sequence shown here is derived from an EMBL/GenBank/DDBJ whole genome shotgun (WGS) entry which is preliminary data.</text>
</comment>
<keyword evidence="2" id="KW-0902">Two-component regulatory system</keyword>
<dbReference type="InterPro" id="IPR001867">
    <property type="entry name" value="OmpR/PhoB-type_DNA-bd"/>
</dbReference>
<keyword evidence="3" id="KW-0805">Transcription regulation</keyword>
<dbReference type="FunFam" id="3.40.50.2300:FF:000001">
    <property type="entry name" value="DNA-binding response regulator PhoB"/>
    <property type="match status" value="1"/>
</dbReference>
<evidence type="ECO:0000256" key="7">
    <source>
        <dbReference type="PROSITE-ProRule" id="PRU01091"/>
    </source>
</evidence>
<evidence type="ECO:0000256" key="4">
    <source>
        <dbReference type="ARBA" id="ARBA00023125"/>
    </source>
</evidence>
<sequence>MSNKILVVDDQASVRQLLQDYLSEQGFKVITATDGQNAIYTARHEEPDLILLDIMMPRMDGYDFLRQYRQERQTPVIIITAREEETDAVVGLELGADDYVIKPFRMRELVARIHAVLRRKDEASEKFALYREGDLVLDERTHTITMKNTPVSLTPIEFDLLRMLMRSPGRVFSRSELIDQLADSGFTGLDSTLNVHIRNLRTKIEPDPAKPLYIDTVFGVGYRFMKAE</sequence>
<dbReference type="InterPro" id="IPR001789">
    <property type="entry name" value="Sig_transdc_resp-reg_receiver"/>
</dbReference>
<feature type="DNA-binding region" description="OmpR/PhoB-type" evidence="7">
    <location>
        <begin position="127"/>
        <end position="226"/>
    </location>
</feature>
<dbReference type="Gene3D" id="3.40.50.2300">
    <property type="match status" value="1"/>
</dbReference>
<dbReference type="InterPro" id="IPR036388">
    <property type="entry name" value="WH-like_DNA-bd_sf"/>
</dbReference>
<dbReference type="SMART" id="SM00862">
    <property type="entry name" value="Trans_reg_C"/>
    <property type="match status" value="1"/>
</dbReference>
<dbReference type="PANTHER" id="PTHR48111">
    <property type="entry name" value="REGULATOR OF RPOS"/>
    <property type="match status" value="1"/>
</dbReference>
<evidence type="ECO:0000256" key="1">
    <source>
        <dbReference type="ARBA" id="ARBA00022553"/>
    </source>
</evidence>
<dbReference type="Gene3D" id="1.10.10.10">
    <property type="entry name" value="Winged helix-like DNA-binding domain superfamily/Winged helix DNA-binding domain"/>
    <property type="match status" value="1"/>
</dbReference>
<dbReference type="Pfam" id="PF00486">
    <property type="entry name" value="Trans_reg_C"/>
    <property type="match status" value="1"/>
</dbReference>
<accession>A0A0N8GKT0</accession>
<dbReference type="PROSITE" id="PS50110">
    <property type="entry name" value="RESPONSE_REGULATORY"/>
    <property type="match status" value="1"/>
</dbReference>
<evidence type="ECO:0000313" key="10">
    <source>
        <dbReference type="EMBL" id="KPL70554.1"/>
    </source>
</evidence>
<dbReference type="GO" id="GO:0000976">
    <property type="term" value="F:transcription cis-regulatory region binding"/>
    <property type="evidence" value="ECO:0007669"/>
    <property type="project" value="TreeGrafter"/>
</dbReference>
<evidence type="ECO:0000259" key="9">
    <source>
        <dbReference type="PROSITE" id="PS51755"/>
    </source>
</evidence>
<dbReference type="RefSeq" id="WP_062422456.1">
    <property type="nucleotide sequence ID" value="NZ_BBYA01000010.1"/>
</dbReference>
<dbReference type="PROSITE" id="PS51755">
    <property type="entry name" value="OMPR_PHOB"/>
    <property type="match status" value="1"/>
</dbReference>
<dbReference type="GO" id="GO:0000156">
    <property type="term" value="F:phosphorelay response regulator activity"/>
    <property type="evidence" value="ECO:0007669"/>
    <property type="project" value="TreeGrafter"/>
</dbReference>
<dbReference type="InterPro" id="IPR039420">
    <property type="entry name" value="WalR-like"/>
</dbReference>
<dbReference type="GO" id="GO:0032993">
    <property type="term" value="C:protein-DNA complex"/>
    <property type="evidence" value="ECO:0007669"/>
    <property type="project" value="TreeGrafter"/>
</dbReference>
<feature type="domain" description="OmpR/PhoB-type" evidence="9">
    <location>
        <begin position="127"/>
        <end position="226"/>
    </location>
</feature>
<dbReference type="EMBL" id="LGCK01000014">
    <property type="protein sequence ID" value="KPL70554.1"/>
    <property type="molecule type" value="Genomic_DNA"/>
</dbReference>
<protein>
    <submittedName>
        <fullName evidence="10">Transcriptional regulator</fullName>
    </submittedName>
</protein>
<dbReference type="SUPFAM" id="SSF52172">
    <property type="entry name" value="CheY-like"/>
    <property type="match status" value="1"/>
</dbReference>
<dbReference type="OrthoDB" id="9792810at2"/>
<dbReference type="AlphaFoldDB" id="A0A0N8GKT0"/>
<dbReference type="PANTHER" id="PTHR48111:SF4">
    <property type="entry name" value="DNA-BINDING DUAL TRANSCRIPTIONAL REGULATOR OMPR"/>
    <property type="match status" value="1"/>
</dbReference>
<dbReference type="Pfam" id="PF00072">
    <property type="entry name" value="Response_reg"/>
    <property type="match status" value="1"/>
</dbReference>